<dbReference type="GO" id="GO:0005634">
    <property type="term" value="C:nucleus"/>
    <property type="evidence" value="ECO:0007669"/>
    <property type="project" value="TreeGrafter"/>
</dbReference>
<dbReference type="GO" id="GO:0008270">
    <property type="term" value="F:zinc ion binding"/>
    <property type="evidence" value="ECO:0007669"/>
    <property type="project" value="UniProtKB-KW"/>
</dbReference>
<evidence type="ECO:0000256" key="1">
    <source>
        <dbReference type="ARBA" id="ARBA00022723"/>
    </source>
</evidence>
<dbReference type="InterPro" id="IPR051834">
    <property type="entry name" value="RING_finger_E3_ligase"/>
</dbReference>
<feature type="compositionally biased region" description="Low complexity" evidence="5">
    <location>
        <begin position="84"/>
        <end position="96"/>
    </location>
</feature>
<accession>A0A2K3QDU3</accession>
<dbReference type="EMBL" id="NRSZ01000691">
    <property type="protein sequence ID" value="PNY25681.1"/>
    <property type="molecule type" value="Genomic_DNA"/>
</dbReference>
<evidence type="ECO:0000313" key="8">
    <source>
        <dbReference type="Proteomes" id="UP000236621"/>
    </source>
</evidence>
<evidence type="ECO:0000256" key="2">
    <source>
        <dbReference type="ARBA" id="ARBA00022771"/>
    </source>
</evidence>
<evidence type="ECO:0000259" key="6">
    <source>
        <dbReference type="PROSITE" id="PS50089"/>
    </source>
</evidence>
<dbReference type="Gene3D" id="3.30.40.10">
    <property type="entry name" value="Zinc/RING finger domain, C3HC4 (zinc finger)"/>
    <property type="match status" value="1"/>
</dbReference>
<dbReference type="InterPro" id="IPR001841">
    <property type="entry name" value="Znf_RING"/>
</dbReference>
<dbReference type="AlphaFoldDB" id="A0A2K3QDU3"/>
<keyword evidence="3" id="KW-0862">Zinc</keyword>
<dbReference type="GO" id="GO:0006511">
    <property type="term" value="P:ubiquitin-dependent protein catabolic process"/>
    <property type="evidence" value="ECO:0007669"/>
    <property type="project" value="TreeGrafter"/>
</dbReference>
<dbReference type="InterPro" id="IPR013083">
    <property type="entry name" value="Znf_RING/FYVE/PHD"/>
</dbReference>
<feature type="compositionally biased region" description="Polar residues" evidence="5">
    <location>
        <begin position="52"/>
        <end position="65"/>
    </location>
</feature>
<feature type="compositionally biased region" description="Basic residues" evidence="5">
    <location>
        <begin position="256"/>
        <end position="265"/>
    </location>
</feature>
<dbReference type="STRING" id="45235.A0A2K3QDU3"/>
<dbReference type="SMART" id="SM00184">
    <property type="entry name" value="RING"/>
    <property type="match status" value="1"/>
</dbReference>
<dbReference type="PANTHER" id="PTHR45931:SF3">
    <property type="entry name" value="RING ZINC FINGER-CONTAINING PROTEIN"/>
    <property type="match status" value="1"/>
</dbReference>
<keyword evidence="8" id="KW-1185">Reference proteome</keyword>
<dbReference type="OrthoDB" id="8062037at2759"/>
<feature type="compositionally biased region" description="Basic and acidic residues" evidence="5">
    <location>
        <begin position="465"/>
        <end position="483"/>
    </location>
</feature>
<dbReference type="GO" id="GO:0061630">
    <property type="term" value="F:ubiquitin protein ligase activity"/>
    <property type="evidence" value="ECO:0007669"/>
    <property type="project" value="TreeGrafter"/>
</dbReference>
<feature type="compositionally biased region" description="Low complexity" evidence="5">
    <location>
        <begin position="502"/>
        <end position="516"/>
    </location>
</feature>
<keyword evidence="2 4" id="KW-0863">Zinc-finger</keyword>
<feature type="region of interest" description="Disordered" evidence="5">
    <location>
        <begin position="461"/>
        <end position="577"/>
    </location>
</feature>
<feature type="compositionally biased region" description="Polar residues" evidence="5">
    <location>
        <begin position="617"/>
        <end position="627"/>
    </location>
</feature>
<feature type="compositionally biased region" description="Polar residues" evidence="5">
    <location>
        <begin position="667"/>
        <end position="678"/>
    </location>
</feature>
<reference evidence="7 8" key="1">
    <citation type="submission" date="2017-08" db="EMBL/GenBank/DDBJ databases">
        <title>Harnessing the power of phylogenomics to disentangle the directionality and signatures of interkingdom host jumping in the parasitic fungal genus Tolypocladium.</title>
        <authorList>
            <person name="Quandt C.A."/>
            <person name="Patterson W."/>
            <person name="Spatafora J.W."/>
        </authorList>
    </citation>
    <scope>NUCLEOTIDE SEQUENCE [LARGE SCALE GENOMIC DNA]</scope>
    <source>
        <strain evidence="7 8">CBS 113982</strain>
    </source>
</reference>
<evidence type="ECO:0000256" key="3">
    <source>
        <dbReference type="ARBA" id="ARBA00022833"/>
    </source>
</evidence>
<feature type="region of interest" description="Disordered" evidence="5">
    <location>
        <begin position="593"/>
        <end position="691"/>
    </location>
</feature>
<organism evidence="7 8">
    <name type="scientific">Tolypocladium capitatum</name>
    <dbReference type="NCBI Taxonomy" id="45235"/>
    <lineage>
        <taxon>Eukaryota</taxon>
        <taxon>Fungi</taxon>
        <taxon>Dikarya</taxon>
        <taxon>Ascomycota</taxon>
        <taxon>Pezizomycotina</taxon>
        <taxon>Sordariomycetes</taxon>
        <taxon>Hypocreomycetidae</taxon>
        <taxon>Hypocreales</taxon>
        <taxon>Ophiocordycipitaceae</taxon>
        <taxon>Tolypocladium</taxon>
    </lineage>
</organism>
<proteinExistence type="predicted"/>
<keyword evidence="1" id="KW-0479">Metal-binding</keyword>
<protein>
    <recommendedName>
        <fullName evidence="6">RING-type domain-containing protein</fullName>
    </recommendedName>
</protein>
<feature type="compositionally biased region" description="Polar residues" evidence="5">
    <location>
        <begin position="222"/>
        <end position="246"/>
    </location>
</feature>
<dbReference type="SUPFAM" id="SSF57850">
    <property type="entry name" value="RING/U-box"/>
    <property type="match status" value="1"/>
</dbReference>
<comment type="caution">
    <text evidence="7">The sequence shown here is derived from an EMBL/GenBank/DDBJ whole genome shotgun (WGS) entry which is preliminary data.</text>
</comment>
<sequence>MDPINYIPHSSQRLPSHSDPLHAHAGPWMSDTHDIATSPWPPHSSVPPLYFSQAQPPRPHSSSDPLQLGLQGALPHPDGGVRGQQQSQQLSFAAQSTPQSNHRGSALHPVSGLASAASMGQGGDLVSHPSEMPAGPALGHGGRGFTLQPQGAVNMGPPGATSEAHSLPARGSLSSSPDRLANAHGQPGASHPSTPHHHPFDLTPPRRAAQNLSAAASPPNTPRTYQQQSHGPAPSAPTTSRDNSALPSPVSDRRRQGYSRARRYMASRQTSSDPLHDNDADDDDGRRAASESAGGRPNRRGSQSSNHAAPWDEAAVRQLQLVRGAAPSKMVASRVALRSLQSVDMNELSDNERTCVICYNDFGVESPEGINEAPLRLPRCKHVFGDHCIKKWFEDSDSCPYCRDKLPSEPKHSQGQGSARAFMNMMRIRGVPLPAGVPDHFYSRLLGGSVGEAEFLDAMASRSGRSAERRSAPEDASGDDQRRTRQRRSSPSPHGPPPLPPGAGRSAARPASSTPSVQSLFASWRPGPNLWNPMQAQTAAEMRPATGSTRQQDAGQNRPVEQQQPPPSLFAAPSYQPPHFTFAPAASARAHARMAAHVQGQDLQRAAEQRAAEQRASMGSFSIRNAGQQPPEQQLQRQPAAGLFGGPSSNIPRLRPAPAGTAARGSPTRSSEQTQGETPPSLFGPNRNRPW</sequence>
<dbReference type="Pfam" id="PF13639">
    <property type="entry name" value="zf-RING_2"/>
    <property type="match status" value="1"/>
</dbReference>
<feature type="compositionally biased region" description="Low complexity" evidence="5">
    <location>
        <begin position="628"/>
        <end position="639"/>
    </location>
</feature>
<feature type="domain" description="RING-type" evidence="6">
    <location>
        <begin position="355"/>
        <end position="403"/>
    </location>
</feature>
<name>A0A2K3QDU3_9HYPO</name>
<feature type="compositionally biased region" description="Basic and acidic residues" evidence="5">
    <location>
        <begin position="274"/>
        <end position="289"/>
    </location>
</feature>
<dbReference type="Proteomes" id="UP000236621">
    <property type="component" value="Unassembled WGS sequence"/>
</dbReference>
<evidence type="ECO:0000256" key="5">
    <source>
        <dbReference type="SAM" id="MobiDB-lite"/>
    </source>
</evidence>
<dbReference type="PROSITE" id="PS50089">
    <property type="entry name" value="ZF_RING_2"/>
    <property type="match status" value="1"/>
</dbReference>
<feature type="compositionally biased region" description="Polar residues" evidence="5">
    <location>
        <begin position="546"/>
        <end position="563"/>
    </location>
</feature>
<dbReference type="PANTHER" id="PTHR45931">
    <property type="entry name" value="SI:CH211-59O9.10"/>
    <property type="match status" value="1"/>
</dbReference>
<feature type="region of interest" description="Disordered" evidence="5">
    <location>
        <begin position="1"/>
        <end position="310"/>
    </location>
</feature>
<evidence type="ECO:0000256" key="4">
    <source>
        <dbReference type="PROSITE-ProRule" id="PRU00175"/>
    </source>
</evidence>
<gene>
    <name evidence="7" type="ORF">TCAP_04380</name>
</gene>
<evidence type="ECO:0000313" key="7">
    <source>
        <dbReference type="EMBL" id="PNY25681.1"/>
    </source>
</evidence>